<dbReference type="SUPFAM" id="SSF48264">
    <property type="entry name" value="Cytochrome P450"/>
    <property type="match status" value="1"/>
</dbReference>
<keyword evidence="8" id="KW-1133">Transmembrane helix</keyword>
<dbReference type="GO" id="GO:0005506">
    <property type="term" value="F:iron ion binding"/>
    <property type="evidence" value="ECO:0007669"/>
    <property type="project" value="InterPro"/>
</dbReference>
<evidence type="ECO:0000256" key="7">
    <source>
        <dbReference type="ARBA" id="ARBA00022723"/>
    </source>
</evidence>
<dbReference type="GO" id="GO:0016020">
    <property type="term" value="C:membrane"/>
    <property type="evidence" value="ECO:0007669"/>
    <property type="project" value="UniProtKB-SubCell"/>
</dbReference>
<name>A0A2H3CXF4_ARMGA</name>
<keyword evidence="5" id="KW-0349">Heme</keyword>
<dbReference type="InParanoid" id="A0A2H3CXF4"/>
<dbReference type="PANTHER" id="PTHR24305">
    <property type="entry name" value="CYTOCHROME P450"/>
    <property type="match status" value="1"/>
</dbReference>
<dbReference type="GO" id="GO:0004497">
    <property type="term" value="F:monooxygenase activity"/>
    <property type="evidence" value="ECO:0007669"/>
    <property type="project" value="UniProtKB-KW"/>
</dbReference>
<evidence type="ECO:0000256" key="3">
    <source>
        <dbReference type="ARBA" id="ARBA00004721"/>
    </source>
</evidence>
<evidence type="ECO:0000256" key="8">
    <source>
        <dbReference type="ARBA" id="ARBA00022989"/>
    </source>
</evidence>
<comment type="cofactor">
    <cofactor evidence="1">
        <name>heme</name>
        <dbReference type="ChEBI" id="CHEBI:30413"/>
    </cofactor>
</comment>
<comment type="similarity">
    <text evidence="4">Belongs to the cytochrome P450 family.</text>
</comment>
<dbReference type="InterPro" id="IPR050121">
    <property type="entry name" value="Cytochrome_P450_monoxygenase"/>
</dbReference>
<evidence type="ECO:0000256" key="10">
    <source>
        <dbReference type="ARBA" id="ARBA00023004"/>
    </source>
</evidence>
<dbReference type="OMA" id="YYISEHP"/>
<evidence type="ECO:0000313" key="13">
    <source>
        <dbReference type="EMBL" id="PBK87719.1"/>
    </source>
</evidence>
<dbReference type="EMBL" id="KZ293677">
    <property type="protein sequence ID" value="PBK87719.1"/>
    <property type="molecule type" value="Genomic_DNA"/>
</dbReference>
<organism evidence="13 14">
    <name type="scientific">Armillaria gallica</name>
    <name type="common">Bulbous honey fungus</name>
    <name type="synonym">Armillaria bulbosa</name>
    <dbReference type="NCBI Taxonomy" id="47427"/>
    <lineage>
        <taxon>Eukaryota</taxon>
        <taxon>Fungi</taxon>
        <taxon>Dikarya</taxon>
        <taxon>Basidiomycota</taxon>
        <taxon>Agaricomycotina</taxon>
        <taxon>Agaricomycetes</taxon>
        <taxon>Agaricomycetidae</taxon>
        <taxon>Agaricales</taxon>
        <taxon>Marasmiineae</taxon>
        <taxon>Physalacriaceae</taxon>
        <taxon>Armillaria</taxon>
    </lineage>
</organism>
<dbReference type="Gene3D" id="1.10.630.10">
    <property type="entry name" value="Cytochrome P450"/>
    <property type="match status" value="1"/>
</dbReference>
<keyword evidence="9" id="KW-0560">Oxidoreductase</keyword>
<evidence type="ECO:0000256" key="5">
    <source>
        <dbReference type="ARBA" id="ARBA00022617"/>
    </source>
</evidence>
<accession>A0A2H3CXF4</accession>
<comment type="subcellular location">
    <subcellularLocation>
        <location evidence="2">Membrane</location>
    </subcellularLocation>
</comment>
<dbReference type="InterPro" id="IPR001128">
    <property type="entry name" value="Cyt_P450"/>
</dbReference>
<evidence type="ECO:0000256" key="2">
    <source>
        <dbReference type="ARBA" id="ARBA00004370"/>
    </source>
</evidence>
<evidence type="ECO:0000256" key="12">
    <source>
        <dbReference type="ARBA" id="ARBA00023136"/>
    </source>
</evidence>
<feature type="non-terminal residue" evidence="13">
    <location>
        <position position="1"/>
    </location>
</feature>
<dbReference type="PANTHER" id="PTHR24305:SF166">
    <property type="entry name" value="CYTOCHROME P450 12A4, MITOCHONDRIAL-RELATED"/>
    <property type="match status" value="1"/>
</dbReference>
<reference evidence="14" key="1">
    <citation type="journal article" date="2017" name="Nat. Ecol. Evol.">
        <title>Genome expansion and lineage-specific genetic innovations in the forest pathogenic fungi Armillaria.</title>
        <authorList>
            <person name="Sipos G."/>
            <person name="Prasanna A.N."/>
            <person name="Walter M.C."/>
            <person name="O'Connor E."/>
            <person name="Balint B."/>
            <person name="Krizsan K."/>
            <person name="Kiss B."/>
            <person name="Hess J."/>
            <person name="Varga T."/>
            <person name="Slot J."/>
            <person name="Riley R."/>
            <person name="Boka B."/>
            <person name="Rigling D."/>
            <person name="Barry K."/>
            <person name="Lee J."/>
            <person name="Mihaltcheva S."/>
            <person name="LaButti K."/>
            <person name="Lipzen A."/>
            <person name="Waldron R."/>
            <person name="Moloney N.M."/>
            <person name="Sperisen C."/>
            <person name="Kredics L."/>
            <person name="Vagvoelgyi C."/>
            <person name="Patrignani A."/>
            <person name="Fitzpatrick D."/>
            <person name="Nagy I."/>
            <person name="Doyle S."/>
            <person name="Anderson J.B."/>
            <person name="Grigoriev I.V."/>
            <person name="Gueldener U."/>
            <person name="Muensterkoetter M."/>
            <person name="Nagy L.G."/>
        </authorList>
    </citation>
    <scope>NUCLEOTIDE SEQUENCE [LARGE SCALE GENOMIC DNA]</scope>
    <source>
        <strain evidence="14">Ar21-2</strain>
    </source>
</reference>
<sequence length="120" mass="13586">LGGKDTTGALLSWTLYELSRRPNYQARVREEIRQGTVDYDSTPLLSAAVNESLRLHPIVHTFSRCAAEDDTIPLSEPVRTRTGETRNEIPVEKGQMVMISAYTYHRYVADVVSYKLAYAH</sequence>
<keyword evidence="12" id="KW-0472">Membrane</keyword>
<dbReference type="Proteomes" id="UP000217790">
    <property type="component" value="Unassembled WGS sequence"/>
</dbReference>
<dbReference type="InterPro" id="IPR036396">
    <property type="entry name" value="Cyt_P450_sf"/>
</dbReference>
<dbReference type="STRING" id="47427.A0A2H3CXF4"/>
<dbReference type="AlphaFoldDB" id="A0A2H3CXF4"/>
<evidence type="ECO:0000313" key="14">
    <source>
        <dbReference type="Proteomes" id="UP000217790"/>
    </source>
</evidence>
<dbReference type="OrthoDB" id="1470350at2759"/>
<evidence type="ECO:0000256" key="4">
    <source>
        <dbReference type="ARBA" id="ARBA00010617"/>
    </source>
</evidence>
<evidence type="ECO:0000256" key="9">
    <source>
        <dbReference type="ARBA" id="ARBA00023002"/>
    </source>
</evidence>
<evidence type="ECO:0000256" key="1">
    <source>
        <dbReference type="ARBA" id="ARBA00001971"/>
    </source>
</evidence>
<dbReference type="GO" id="GO:0016705">
    <property type="term" value="F:oxidoreductase activity, acting on paired donors, with incorporation or reduction of molecular oxygen"/>
    <property type="evidence" value="ECO:0007669"/>
    <property type="project" value="InterPro"/>
</dbReference>
<gene>
    <name evidence="13" type="ORF">ARMGADRAFT_938714</name>
</gene>
<keyword evidence="10" id="KW-0408">Iron</keyword>
<keyword evidence="11" id="KW-0503">Monooxygenase</keyword>
<keyword evidence="7" id="KW-0479">Metal-binding</keyword>
<evidence type="ECO:0000256" key="11">
    <source>
        <dbReference type="ARBA" id="ARBA00023033"/>
    </source>
</evidence>
<proteinExistence type="inferred from homology"/>
<keyword evidence="6" id="KW-0812">Transmembrane</keyword>
<dbReference type="GO" id="GO:0020037">
    <property type="term" value="F:heme binding"/>
    <property type="evidence" value="ECO:0007669"/>
    <property type="project" value="InterPro"/>
</dbReference>
<dbReference type="PRINTS" id="PR00385">
    <property type="entry name" value="P450"/>
</dbReference>
<dbReference type="Pfam" id="PF00067">
    <property type="entry name" value="p450"/>
    <property type="match status" value="1"/>
</dbReference>
<protein>
    <submittedName>
        <fullName evidence="13">Cytochrome P450</fullName>
    </submittedName>
</protein>
<keyword evidence="14" id="KW-1185">Reference proteome</keyword>
<comment type="pathway">
    <text evidence="3">Secondary metabolite biosynthesis; terpenoid biosynthesis.</text>
</comment>
<evidence type="ECO:0000256" key="6">
    <source>
        <dbReference type="ARBA" id="ARBA00022692"/>
    </source>
</evidence>